<comment type="caution">
    <text evidence="2">The sequence shown here is derived from an EMBL/GenBank/DDBJ whole genome shotgun (WGS) entry which is preliminary data.</text>
</comment>
<dbReference type="EMBL" id="JBDFQZ010000001">
    <property type="protein sequence ID" value="KAK9756160.1"/>
    <property type="molecule type" value="Genomic_DNA"/>
</dbReference>
<feature type="region of interest" description="Disordered" evidence="1">
    <location>
        <begin position="114"/>
        <end position="141"/>
    </location>
</feature>
<reference evidence="2" key="1">
    <citation type="submission" date="2024-03" db="EMBL/GenBank/DDBJ databases">
        <title>WGS assembly of Saponaria officinalis var. Norfolk2.</title>
        <authorList>
            <person name="Jenkins J."/>
            <person name="Shu S."/>
            <person name="Grimwood J."/>
            <person name="Barry K."/>
            <person name="Goodstein D."/>
            <person name="Schmutz J."/>
            <person name="Leebens-Mack J."/>
            <person name="Osbourn A."/>
        </authorList>
    </citation>
    <scope>NUCLEOTIDE SEQUENCE [LARGE SCALE GENOMIC DNA]</scope>
    <source>
        <strain evidence="2">JIC</strain>
    </source>
</reference>
<accession>A0AAW1NDJ2</accession>
<protein>
    <submittedName>
        <fullName evidence="2">Uncharacterized protein</fullName>
    </submittedName>
</protein>
<keyword evidence="3" id="KW-1185">Reference proteome</keyword>
<sequence length="141" mass="15909">MNSMREIPAQKSTKSSAYFLPETSKRAKLTKIGGLFITNEGCILLKYREKERGQALMYWDLGERERKQPLFLFSSIHLLSYSLINSFNSLLESASFIDYLVVPRDEQTIGTELKRAAGGLTPDTNKRTTSSPRTGVGLQKE</sequence>
<dbReference type="Proteomes" id="UP001443914">
    <property type="component" value="Unassembled WGS sequence"/>
</dbReference>
<gene>
    <name evidence="2" type="ORF">RND81_01G077700</name>
</gene>
<dbReference type="AlphaFoldDB" id="A0AAW1NDJ2"/>
<evidence type="ECO:0000256" key="1">
    <source>
        <dbReference type="SAM" id="MobiDB-lite"/>
    </source>
</evidence>
<evidence type="ECO:0000313" key="2">
    <source>
        <dbReference type="EMBL" id="KAK9756160.1"/>
    </source>
</evidence>
<organism evidence="2 3">
    <name type="scientific">Saponaria officinalis</name>
    <name type="common">Common soapwort</name>
    <name type="synonym">Lychnis saponaria</name>
    <dbReference type="NCBI Taxonomy" id="3572"/>
    <lineage>
        <taxon>Eukaryota</taxon>
        <taxon>Viridiplantae</taxon>
        <taxon>Streptophyta</taxon>
        <taxon>Embryophyta</taxon>
        <taxon>Tracheophyta</taxon>
        <taxon>Spermatophyta</taxon>
        <taxon>Magnoliopsida</taxon>
        <taxon>eudicotyledons</taxon>
        <taxon>Gunneridae</taxon>
        <taxon>Pentapetalae</taxon>
        <taxon>Caryophyllales</taxon>
        <taxon>Caryophyllaceae</taxon>
        <taxon>Caryophylleae</taxon>
        <taxon>Saponaria</taxon>
    </lineage>
</organism>
<proteinExistence type="predicted"/>
<evidence type="ECO:0000313" key="3">
    <source>
        <dbReference type="Proteomes" id="UP001443914"/>
    </source>
</evidence>
<name>A0AAW1NDJ2_SAPOF</name>